<dbReference type="GO" id="GO:0016829">
    <property type="term" value="F:lyase activity"/>
    <property type="evidence" value="ECO:0007669"/>
    <property type="project" value="UniProtKB-KW"/>
</dbReference>
<dbReference type="EMBL" id="BMYJ01000004">
    <property type="protein sequence ID" value="GHC53635.1"/>
    <property type="molecule type" value="Genomic_DNA"/>
</dbReference>
<dbReference type="InterPro" id="IPR038058">
    <property type="entry name" value="PhnH-like_sp"/>
</dbReference>
<dbReference type="AlphaFoldDB" id="A0A918TPC2"/>
<dbReference type="RefSeq" id="WP_189411060.1">
    <property type="nucleotide sequence ID" value="NZ_BMYJ01000004.1"/>
</dbReference>
<dbReference type="NCBIfam" id="TIGR03292">
    <property type="entry name" value="PhnH_redo"/>
    <property type="match status" value="1"/>
</dbReference>
<keyword evidence="2" id="KW-1185">Reference proteome</keyword>
<reference evidence="1" key="1">
    <citation type="journal article" date="2014" name="Int. J. Syst. Evol. Microbiol.">
        <title>Complete genome sequence of Corynebacterium casei LMG S-19264T (=DSM 44701T), isolated from a smear-ripened cheese.</title>
        <authorList>
            <consortium name="US DOE Joint Genome Institute (JGI-PGF)"/>
            <person name="Walter F."/>
            <person name="Albersmeier A."/>
            <person name="Kalinowski J."/>
            <person name="Ruckert C."/>
        </authorList>
    </citation>
    <scope>NUCLEOTIDE SEQUENCE</scope>
    <source>
        <strain evidence="1">KCTC 23310</strain>
    </source>
</reference>
<evidence type="ECO:0000313" key="2">
    <source>
        <dbReference type="Proteomes" id="UP000638981"/>
    </source>
</evidence>
<gene>
    <name evidence="1" type="ORF">GCM10007315_15470</name>
</gene>
<dbReference type="SUPFAM" id="SSF159709">
    <property type="entry name" value="PhnH-like"/>
    <property type="match status" value="1"/>
</dbReference>
<dbReference type="Pfam" id="PF05845">
    <property type="entry name" value="PhnH"/>
    <property type="match status" value="1"/>
</dbReference>
<reference evidence="1" key="2">
    <citation type="submission" date="2020-09" db="EMBL/GenBank/DDBJ databases">
        <authorList>
            <person name="Sun Q."/>
            <person name="Kim S."/>
        </authorList>
    </citation>
    <scope>NUCLEOTIDE SEQUENCE</scope>
    <source>
        <strain evidence="1">KCTC 23310</strain>
    </source>
</reference>
<evidence type="ECO:0000313" key="1">
    <source>
        <dbReference type="EMBL" id="GHC53635.1"/>
    </source>
</evidence>
<dbReference type="Proteomes" id="UP000638981">
    <property type="component" value="Unassembled WGS sequence"/>
</dbReference>
<name>A0A918TPC2_9RHOB</name>
<sequence>MNIALTGGFADPARDAAHAFRAVTEAMARPGMILTVTGANPPRISAAAGITLLTLCDTTTPLHLAGATDTAELRDWIAFHIGAPLVTAEKAAFALGDWRSLQPIDRFPQGLPDYPDRSATLIVEMESLSNQGPRLTGPGIQHHAHLSLPETAAFRANAALFPLGLDFILTSGDQLAALPRTSRVEDN</sequence>
<protein>
    <submittedName>
        <fullName evidence="1">Carbon-phosphorus lyase subunit PhnH</fullName>
    </submittedName>
</protein>
<accession>A0A918TPC2</accession>
<proteinExistence type="predicted"/>
<comment type="caution">
    <text evidence="1">The sequence shown here is derived from an EMBL/GenBank/DDBJ whole genome shotgun (WGS) entry which is preliminary data.</text>
</comment>
<dbReference type="PIRSF" id="PIRSF020680">
    <property type="entry name" value="PhnH"/>
    <property type="match status" value="1"/>
</dbReference>
<keyword evidence="1" id="KW-0456">Lyase</keyword>
<dbReference type="InterPro" id="IPR008772">
    <property type="entry name" value="Phosphonate_metab_PhnH"/>
</dbReference>
<dbReference type="GO" id="GO:0019634">
    <property type="term" value="P:organic phosphonate metabolic process"/>
    <property type="evidence" value="ECO:0007669"/>
    <property type="project" value="InterPro"/>
</dbReference>
<organism evidence="1 2">
    <name type="scientific">Neogemmobacter tilapiae</name>
    <dbReference type="NCBI Taxonomy" id="875041"/>
    <lineage>
        <taxon>Bacteria</taxon>
        <taxon>Pseudomonadati</taxon>
        <taxon>Pseudomonadota</taxon>
        <taxon>Alphaproteobacteria</taxon>
        <taxon>Rhodobacterales</taxon>
        <taxon>Paracoccaceae</taxon>
        <taxon>Neogemmobacter</taxon>
    </lineage>
</organism>
<dbReference type="Gene3D" id="3.40.50.11310">
    <property type="entry name" value="Bacterial phosphonate metabolism protein PhnH"/>
    <property type="match status" value="1"/>
</dbReference>